<evidence type="ECO:0000313" key="3">
    <source>
        <dbReference type="Proteomes" id="UP000305095"/>
    </source>
</evidence>
<dbReference type="GO" id="GO:0003677">
    <property type="term" value="F:DNA binding"/>
    <property type="evidence" value="ECO:0007669"/>
    <property type="project" value="InterPro"/>
</dbReference>
<gene>
    <name evidence="2" type="ORF">FDV58_34755</name>
</gene>
<dbReference type="AlphaFoldDB" id="A0A4U6RI22"/>
<evidence type="ECO:0000313" key="2">
    <source>
        <dbReference type="EMBL" id="TKV73979.1"/>
    </source>
</evidence>
<dbReference type="GO" id="GO:0003899">
    <property type="term" value="F:DNA-directed RNA polymerase activity"/>
    <property type="evidence" value="ECO:0007669"/>
    <property type="project" value="InterPro"/>
</dbReference>
<dbReference type="GO" id="GO:0006351">
    <property type="term" value="P:DNA-templated transcription"/>
    <property type="evidence" value="ECO:0007669"/>
    <property type="project" value="InterPro"/>
</dbReference>
<dbReference type="SUPFAM" id="SSF47789">
    <property type="entry name" value="C-terminal domain of RNA polymerase alpha subunit"/>
    <property type="match status" value="1"/>
</dbReference>
<sequence>MHVSSGFAQTIELPELSEDADLRILDLEIEKLEKSDTYPYGLTRNKLDKLREAGFATIGQLADATDAELLRIDTIGTKSLNRIKDVVYQAIWM</sequence>
<dbReference type="Pfam" id="PF03118">
    <property type="entry name" value="RNA_pol_A_CTD"/>
    <property type="match status" value="1"/>
</dbReference>
<dbReference type="Gene3D" id="1.10.150.20">
    <property type="entry name" value="5' to 3' exonuclease, C-terminal subdomain"/>
    <property type="match status" value="1"/>
</dbReference>
<reference evidence="2 3" key="1">
    <citation type="submission" date="2019-05" db="EMBL/GenBank/DDBJ databases">
        <title>Draft Genome of Bradyrhizobium elkanii strain SEMIA 938, Used in Commercial Inoculants for Lupinus spp. in Brazil.</title>
        <authorList>
            <person name="Hungria M."/>
            <person name="Delamuta J.R.M."/>
            <person name="Ribeiro R.A."/>
            <person name="Nogueira M.A."/>
        </authorList>
    </citation>
    <scope>NUCLEOTIDE SEQUENCE [LARGE SCALE GENOMIC DNA]</scope>
    <source>
        <strain evidence="2 3">Semia 938</strain>
    </source>
</reference>
<feature type="domain" description="RNA polymerase alpha subunit C-terminal" evidence="1">
    <location>
        <begin position="48"/>
        <end position="87"/>
    </location>
</feature>
<comment type="caution">
    <text evidence="2">The sequence shown here is derived from an EMBL/GenBank/DDBJ whole genome shotgun (WGS) entry which is preliminary data.</text>
</comment>
<dbReference type="EMBL" id="SZZP01000029">
    <property type="protein sequence ID" value="TKV73979.1"/>
    <property type="molecule type" value="Genomic_DNA"/>
</dbReference>
<organism evidence="2 3">
    <name type="scientific">Bradyrhizobium elkanii</name>
    <dbReference type="NCBI Taxonomy" id="29448"/>
    <lineage>
        <taxon>Bacteria</taxon>
        <taxon>Pseudomonadati</taxon>
        <taxon>Pseudomonadota</taxon>
        <taxon>Alphaproteobacteria</taxon>
        <taxon>Hyphomicrobiales</taxon>
        <taxon>Nitrobacteraceae</taxon>
        <taxon>Bradyrhizobium</taxon>
    </lineage>
</organism>
<dbReference type="Proteomes" id="UP000305095">
    <property type="component" value="Unassembled WGS sequence"/>
</dbReference>
<protein>
    <recommendedName>
        <fullName evidence="1">RNA polymerase alpha subunit C-terminal domain-containing protein</fullName>
    </recommendedName>
</protein>
<name>A0A4U6RI22_BRAEL</name>
<proteinExistence type="predicted"/>
<accession>A0A4U6RI22</accession>
<evidence type="ECO:0000259" key="1">
    <source>
        <dbReference type="Pfam" id="PF03118"/>
    </source>
</evidence>
<dbReference type="InterPro" id="IPR011260">
    <property type="entry name" value="RNAP_asu_C"/>
</dbReference>